<feature type="compositionally biased region" description="Acidic residues" evidence="1">
    <location>
        <begin position="77"/>
        <end position="114"/>
    </location>
</feature>
<feature type="compositionally biased region" description="Pro residues" evidence="1">
    <location>
        <begin position="57"/>
        <end position="73"/>
    </location>
</feature>
<sequence>MLKPVLCTNLCVDLIYMFSQDAKIGIRDIGYSELGMASSSSAPYIYIDNSEDEEPIVPAPPSSPAPPIPSPPPFERDDSDPKEDPEEDPDEDPEEDPEEDPDEDPEEEPAEDTQEIPAEGPSTHPPPALDIPEPKRQRTDSEEIAKLREDLYWANDRIEYNVQELWDANERQDNIAHLVNAMRDEIIHLTGRLEASENRAEILEGRLEALEDLVVSDNEEEDEENEEEEGEEPAPAVDSDPESTVEDD</sequence>
<proteinExistence type="predicted"/>
<comment type="caution">
    <text evidence="2">The sequence shown here is derived from an EMBL/GenBank/DDBJ whole genome shotgun (WGS) entry which is preliminary data.</text>
</comment>
<feature type="compositionally biased region" description="Acidic residues" evidence="1">
    <location>
        <begin position="217"/>
        <end position="232"/>
    </location>
</feature>
<dbReference type="Proteomes" id="UP000326396">
    <property type="component" value="Linkage Group LG14"/>
</dbReference>
<feature type="region of interest" description="Disordered" evidence="1">
    <location>
        <begin position="211"/>
        <end position="248"/>
    </location>
</feature>
<keyword evidence="3" id="KW-1185">Reference proteome</keyword>
<dbReference type="AlphaFoldDB" id="A0A5N6P5Q5"/>
<gene>
    <name evidence="2" type="ORF">E3N88_12036</name>
</gene>
<evidence type="ECO:0000256" key="1">
    <source>
        <dbReference type="SAM" id="MobiDB-lite"/>
    </source>
</evidence>
<evidence type="ECO:0000313" key="3">
    <source>
        <dbReference type="Proteomes" id="UP000326396"/>
    </source>
</evidence>
<feature type="region of interest" description="Disordered" evidence="1">
    <location>
        <begin position="47"/>
        <end position="143"/>
    </location>
</feature>
<organism evidence="2 3">
    <name type="scientific">Mikania micrantha</name>
    <name type="common">bitter vine</name>
    <dbReference type="NCBI Taxonomy" id="192012"/>
    <lineage>
        <taxon>Eukaryota</taxon>
        <taxon>Viridiplantae</taxon>
        <taxon>Streptophyta</taxon>
        <taxon>Embryophyta</taxon>
        <taxon>Tracheophyta</taxon>
        <taxon>Spermatophyta</taxon>
        <taxon>Magnoliopsida</taxon>
        <taxon>eudicotyledons</taxon>
        <taxon>Gunneridae</taxon>
        <taxon>Pentapetalae</taxon>
        <taxon>asterids</taxon>
        <taxon>campanulids</taxon>
        <taxon>Asterales</taxon>
        <taxon>Asteraceae</taxon>
        <taxon>Asteroideae</taxon>
        <taxon>Heliantheae alliance</taxon>
        <taxon>Eupatorieae</taxon>
        <taxon>Mikania</taxon>
    </lineage>
</organism>
<accession>A0A5N6P5Q5</accession>
<protein>
    <submittedName>
        <fullName evidence="2">Uncharacterized protein</fullName>
    </submittedName>
</protein>
<feature type="compositionally biased region" description="Acidic residues" evidence="1">
    <location>
        <begin position="239"/>
        <end position="248"/>
    </location>
</feature>
<evidence type="ECO:0000313" key="2">
    <source>
        <dbReference type="EMBL" id="KAD5960564.1"/>
    </source>
</evidence>
<name>A0A5N6P5Q5_9ASTR</name>
<feature type="compositionally biased region" description="Basic and acidic residues" evidence="1">
    <location>
        <begin position="132"/>
        <end position="143"/>
    </location>
</feature>
<dbReference type="EMBL" id="SZYD01000006">
    <property type="protein sequence ID" value="KAD5960564.1"/>
    <property type="molecule type" value="Genomic_DNA"/>
</dbReference>
<reference evidence="2 3" key="1">
    <citation type="submission" date="2019-05" db="EMBL/GenBank/DDBJ databases">
        <title>Mikania micrantha, genome provides insights into the molecular mechanism of rapid growth.</title>
        <authorList>
            <person name="Liu B."/>
        </authorList>
    </citation>
    <scope>NUCLEOTIDE SEQUENCE [LARGE SCALE GENOMIC DNA]</scope>
    <source>
        <strain evidence="2">NLD-2019</strain>
        <tissue evidence="2">Leaf</tissue>
    </source>
</reference>